<name>A0A8S1VQM4_PAROT</name>
<reference evidence="1" key="1">
    <citation type="submission" date="2021-01" db="EMBL/GenBank/DDBJ databases">
        <authorList>
            <consortium name="Genoscope - CEA"/>
            <person name="William W."/>
        </authorList>
    </citation>
    <scope>NUCLEOTIDE SEQUENCE</scope>
</reference>
<keyword evidence="2" id="KW-1185">Reference proteome</keyword>
<dbReference type="AlphaFoldDB" id="A0A8S1VQM4"/>
<accession>A0A8S1VQM4</accession>
<protein>
    <submittedName>
        <fullName evidence="1">Uncharacterized protein</fullName>
    </submittedName>
</protein>
<gene>
    <name evidence="1" type="ORF">POCTA_138.1.T0710019</name>
</gene>
<dbReference type="EMBL" id="CAJJDP010000070">
    <property type="protein sequence ID" value="CAD8178365.1"/>
    <property type="molecule type" value="Genomic_DNA"/>
</dbReference>
<sequence length="174" mass="20643">MLGFLLAVKEGRKMIMTPYNCRVKEIIKSLQTQVKIWISLYNYKMDHSLINSRNINTDVYHIQQFSQSRSINIGQINSWFIVHTVSKSRYVHCMNCIFSQTVAFEYAEDYADCCRPIRYHTLKLFVKRFQTKGWKVDTELGSNLYESNITNLIFNQHRKFGNLTENICNVQFYL</sequence>
<evidence type="ECO:0000313" key="2">
    <source>
        <dbReference type="Proteomes" id="UP000683925"/>
    </source>
</evidence>
<comment type="caution">
    <text evidence="1">The sequence shown here is derived from an EMBL/GenBank/DDBJ whole genome shotgun (WGS) entry which is preliminary data.</text>
</comment>
<organism evidence="1 2">
    <name type="scientific">Paramecium octaurelia</name>
    <dbReference type="NCBI Taxonomy" id="43137"/>
    <lineage>
        <taxon>Eukaryota</taxon>
        <taxon>Sar</taxon>
        <taxon>Alveolata</taxon>
        <taxon>Ciliophora</taxon>
        <taxon>Intramacronucleata</taxon>
        <taxon>Oligohymenophorea</taxon>
        <taxon>Peniculida</taxon>
        <taxon>Parameciidae</taxon>
        <taxon>Paramecium</taxon>
    </lineage>
</organism>
<proteinExistence type="predicted"/>
<dbReference type="Proteomes" id="UP000683925">
    <property type="component" value="Unassembled WGS sequence"/>
</dbReference>
<evidence type="ECO:0000313" key="1">
    <source>
        <dbReference type="EMBL" id="CAD8178365.1"/>
    </source>
</evidence>